<dbReference type="AlphaFoldDB" id="A0A6B2M4A1"/>
<dbReference type="InterPro" id="IPR013445">
    <property type="entry name" value="CDP_4_6_deHydtase"/>
</dbReference>
<dbReference type="InterPro" id="IPR036291">
    <property type="entry name" value="NAD(P)-bd_dom_sf"/>
</dbReference>
<dbReference type="CDD" id="cd05252">
    <property type="entry name" value="CDP_GD_SDR_e"/>
    <property type="match status" value="1"/>
</dbReference>
<dbReference type="EC" id="4.2.1.45" evidence="2"/>
<feature type="domain" description="NAD(P)-binding" evidence="1">
    <location>
        <begin position="16"/>
        <end position="340"/>
    </location>
</feature>
<dbReference type="Gene3D" id="3.90.25.10">
    <property type="entry name" value="UDP-galactose 4-epimerase, domain 1"/>
    <property type="match status" value="1"/>
</dbReference>
<dbReference type="RefSeq" id="WP_163966015.1">
    <property type="nucleotide sequence ID" value="NZ_JAAGNX010000003.1"/>
</dbReference>
<dbReference type="Gene3D" id="3.40.50.720">
    <property type="entry name" value="NAD(P)-binding Rossmann-like Domain"/>
    <property type="match status" value="1"/>
</dbReference>
<evidence type="ECO:0000259" key="1">
    <source>
        <dbReference type="Pfam" id="PF16363"/>
    </source>
</evidence>
<keyword evidence="3" id="KW-1185">Reference proteome</keyword>
<reference evidence="2 3" key="1">
    <citation type="submission" date="2020-02" db="EMBL/GenBank/DDBJ databases">
        <title>Albibacoteraceae fam. nov., the first described family within the subdivision 4 Verrucomicrobia.</title>
        <authorList>
            <person name="Xi F."/>
        </authorList>
    </citation>
    <scope>NUCLEOTIDE SEQUENCE [LARGE SCALE GENOMIC DNA]</scope>
    <source>
        <strain evidence="2 3">CK1056</strain>
    </source>
</reference>
<evidence type="ECO:0000313" key="3">
    <source>
        <dbReference type="Proteomes" id="UP000478417"/>
    </source>
</evidence>
<keyword evidence="2" id="KW-0456">Lyase</keyword>
<name>A0A6B2M4A1_9BACT</name>
<dbReference type="InterPro" id="IPR016040">
    <property type="entry name" value="NAD(P)-bd_dom"/>
</dbReference>
<accession>A0A6B2M4A1</accession>
<gene>
    <name evidence="2" type="primary">rfbG</name>
    <name evidence="2" type="ORF">G0Q06_11345</name>
</gene>
<comment type="caution">
    <text evidence="2">The sequence shown here is derived from an EMBL/GenBank/DDBJ whole genome shotgun (WGS) entry which is preliminary data.</text>
</comment>
<proteinExistence type="predicted"/>
<dbReference type="Proteomes" id="UP000478417">
    <property type="component" value="Unassembled WGS sequence"/>
</dbReference>
<dbReference type="NCBIfam" id="TIGR02622">
    <property type="entry name" value="CDP_4_6_dhtase"/>
    <property type="match status" value="1"/>
</dbReference>
<dbReference type="EMBL" id="JAAGNX010000003">
    <property type="protein sequence ID" value="NDV63049.1"/>
    <property type="molecule type" value="Genomic_DNA"/>
</dbReference>
<evidence type="ECO:0000313" key="2">
    <source>
        <dbReference type="EMBL" id="NDV63049.1"/>
    </source>
</evidence>
<dbReference type="SUPFAM" id="SSF51735">
    <property type="entry name" value="NAD(P)-binding Rossmann-fold domains"/>
    <property type="match status" value="1"/>
</dbReference>
<protein>
    <submittedName>
        <fullName evidence="2">CDP-glucose 4,6-dehydratase</fullName>
        <ecNumber evidence="2">4.2.1.45</ecNumber>
    </submittedName>
</protein>
<dbReference type="GO" id="GO:0047733">
    <property type="term" value="F:CDP-glucose 4,6-dehydratase activity"/>
    <property type="evidence" value="ECO:0007669"/>
    <property type="project" value="UniProtKB-EC"/>
</dbReference>
<sequence>MNFKELAKTYKGKRVLVTGDTGFKGSWLCEWLLMMGADIVGIGLEPDTDPSLFVQLGLEKQMDHQTLDIRDAEKVSKLVREVQPDILLHLAAQPLVRLSYDIPVETYATNVMGTVHLLNALRQLEKPCAAVFVTTDKCYENKEWLHSYREEDPMGGHDPYSSSKGACEIAIQSFRKSFFHNPLDRGIAVASARAGNVIGGGDWAEDRIVPDCIRALSREEAIPVRNRHATRPWQHVLEPLGGYLLLGADLWRGLNKESFISARLEQSQLCSAFNFGPTLDSNRPVAELVEEILKHWPGSWDDRSDPNALHEASLLNLAIDKARHVLGWEPRWDFEQTIANTVDWYRQVHDNSSNTLEMTEKQITLYSKNNV</sequence>
<dbReference type="PANTHER" id="PTHR43000">
    <property type="entry name" value="DTDP-D-GLUCOSE 4,6-DEHYDRATASE-RELATED"/>
    <property type="match status" value="1"/>
</dbReference>
<dbReference type="Pfam" id="PF16363">
    <property type="entry name" value="GDP_Man_Dehyd"/>
    <property type="match status" value="1"/>
</dbReference>
<organism evidence="2 3">
    <name type="scientific">Oceanipulchritudo coccoides</name>
    <dbReference type="NCBI Taxonomy" id="2706888"/>
    <lineage>
        <taxon>Bacteria</taxon>
        <taxon>Pseudomonadati</taxon>
        <taxon>Verrucomicrobiota</taxon>
        <taxon>Opitutia</taxon>
        <taxon>Puniceicoccales</taxon>
        <taxon>Oceanipulchritudinaceae</taxon>
        <taxon>Oceanipulchritudo</taxon>
    </lineage>
</organism>